<dbReference type="InterPro" id="IPR005164">
    <property type="entry name" value="Allantoicase"/>
</dbReference>
<comment type="caution">
    <text evidence="4">The sequence shown here is derived from an EMBL/GenBank/DDBJ whole genome shotgun (WGS) entry which is preliminary data.</text>
</comment>
<feature type="compositionally biased region" description="Basic and acidic residues" evidence="2">
    <location>
        <begin position="162"/>
        <end position="172"/>
    </location>
</feature>
<name>A0ABD3QBZ3_9STRA</name>
<reference evidence="4 5" key="1">
    <citation type="submission" date="2024-10" db="EMBL/GenBank/DDBJ databases">
        <title>Updated reference genomes for cyclostephanoid diatoms.</title>
        <authorList>
            <person name="Roberts W.R."/>
            <person name="Alverson A.J."/>
        </authorList>
    </citation>
    <scope>NUCLEOTIDE SEQUENCE [LARGE SCALE GENOMIC DNA]</scope>
    <source>
        <strain evidence="4 5">AJA276-08</strain>
    </source>
</reference>
<dbReference type="Pfam" id="PF03561">
    <property type="entry name" value="Allantoicase"/>
    <property type="match status" value="2"/>
</dbReference>
<dbReference type="Proteomes" id="UP001530315">
    <property type="component" value="Unassembled WGS sequence"/>
</dbReference>
<organism evidence="4 5">
    <name type="scientific">Stephanodiscus triporus</name>
    <dbReference type="NCBI Taxonomy" id="2934178"/>
    <lineage>
        <taxon>Eukaryota</taxon>
        <taxon>Sar</taxon>
        <taxon>Stramenopiles</taxon>
        <taxon>Ochrophyta</taxon>
        <taxon>Bacillariophyta</taxon>
        <taxon>Coscinodiscophyceae</taxon>
        <taxon>Thalassiosirophycidae</taxon>
        <taxon>Stephanodiscales</taxon>
        <taxon>Stephanodiscaceae</taxon>
        <taxon>Stephanodiscus</taxon>
    </lineage>
</organism>
<evidence type="ECO:0000256" key="1">
    <source>
        <dbReference type="ARBA" id="ARBA00009242"/>
    </source>
</evidence>
<dbReference type="InterPro" id="IPR008979">
    <property type="entry name" value="Galactose-bd-like_sf"/>
</dbReference>
<dbReference type="Gene3D" id="2.60.120.260">
    <property type="entry name" value="Galactose-binding domain-like"/>
    <property type="match status" value="2"/>
</dbReference>
<accession>A0ABD3QBZ3</accession>
<feature type="domain" description="Allantoicase" evidence="3">
    <location>
        <begin position="134"/>
        <end position="325"/>
    </location>
</feature>
<sequence length="337" mass="35171">MREIADPNNVDGEWIEVIPASPLNPGHEGTRHHSFAISDEASARMESIGGVTHLRLNYYPDGGVARMRAYGRPLRRAVEGGGGRRGTPSTVPGGGGTTTTTTTPGRTIVSHDSSLPLPSARPHPTPELSSELNGGIGLACSDAHYGEPGELLRAGPGTSMKDGWETARHPDRPGVVVTDPTTGLQETTLSDWCVIRLGLGGAAGGTACGIDGSGPGGVDRIVVDTRHFKGNYPESVAIDGCRVVDGADGSSDERVRESAAGGGGEGVGGIEWFPLLKRTPMTAHAEHEYTKEGHYLVNTHRSVTHVRVTITPDGGLSRVRIYGSPAADDAPRGSSKL</sequence>
<feature type="region of interest" description="Disordered" evidence="2">
    <location>
        <begin position="149"/>
        <end position="181"/>
    </location>
</feature>
<feature type="domain" description="Allantoicase" evidence="3">
    <location>
        <begin position="8"/>
        <end position="73"/>
    </location>
</feature>
<dbReference type="EMBL" id="JALLAZ020000343">
    <property type="protein sequence ID" value="KAL3797582.1"/>
    <property type="molecule type" value="Genomic_DNA"/>
</dbReference>
<comment type="similarity">
    <text evidence="1">Belongs to the allantoicase family.</text>
</comment>
<evidence type="ECO:0000259" key="3">
    <source>
        <dbReference type="Pfam" id="PF03561"/>
    </source>
</evidence>
<gene>
    <name evidence="4" type="ORF">ACHAW5_003301</name>
</gene>
<dbReference type="SUPFAM" id="SSF49785">
    <property type="entry name" value="Galactose-binding domain-like"/>
    <property type="match status" value="2"/>
</dbReference>
<dbReference type="PANTHER" id="PTHR12045">
    <property type="entry name" value="ALLANTOICASE"/>
    <property type="match status" value="1"/>
</dbReference>
<feature type="region of interest" description="Disordered" evidence="2">
    <location>
        <begin position="76"/>
        <end position="134"/>
    </location>
</feature>
<evidence type="ECO:0000313" key="5">
    <source>
        <dbReference type="Proteomes" id="UP001530315"/>
    </source>
</evidence>
<protein>
    <recommendedName>
        <fullName evidence="3">Allantoicase domain-containing protein</fullName>
    </recommendedName>
</protein>
<evidence type="ECO:0000313" key="4">
    <source>
        <dbReference type="EMBL" id="KAL3797582.1"/>
    </source>
</evidence>
<evidence type="ECO:0000256" key="2">
    <source>
        <dbReference type="SAM" id="MobiDB-lite"/>
    </source>
</evidence>
<dbReference type="InterPro" id="IPR015908">
    <property type="entry name" value="Allantoicase_dom"/>
</dbReference>
<feature type="compositionally biased region" description="Low complexity" evidence="2">
    <location>
        <begin position="98"/>
        <end position="107"/>
    </location>
</feature>
<proteinExistence type="inferred from homology"/>
<keyword evidence="5" id="KW-1185">Reference proteome</keyword>
<dbReference type="PANTHER" id="PTHR12045:SF3">
    <property type="entry name" value="INACTIVE ALLANTOICASE-RELATED"/>
    <property type="match status" value="1"/>
</dbReference>
<dbReference type="AlphaFoldDB" id="A0ABD3QBZ3"/>